<proteinExistence type="predicted"/>
<accession>A0A376DYH2</accession>
<dbReference type="EMBL" id="UFVQ01000003">
    <property type="protein sequence ID" value="STC98163.1"/>
    <property type="molecule type" value="Genomic_DNA"/>
</dbReference>
<dbReference type="RefSeq" id="WP_123880919.1">
    <property type="nucleotide sequence ID" value="NZ_CP033920.1"/>
</dbReference>
<organism evidence="2 3">
    <name type="scientific">Chryseobacterium carnipullorum</name>
    <dbReference type="NCBI Taxonomy" id="1124835"/>
    <lineage>
        <taxon>Bacteria</taxon>
        <taxon>Pseudomonadati</taxon>
        <taxon>Bacteroidota</taxon>
        <taxon>Flavobacteriia</taxon>
        <taxon>Flavobacteriales</taxon>
        <taxon>Weeksellaceae</taxon>
        <taxon>Chryseobacterium group</taxon>
        <taxon>Chryseobacterium</taxon>
    </lineage>
</organism>
<reference evidence="4" key="3">
    <citation type="submission" date="2018-11" db="EMBL/GenBank/DDBJ databases">
        <title>Proposal to divide the Flavobacteriaceae and reorganize its genera based on Amino Acid Identity values calculated from whole genome sequences.</title>
        <authorList>
            <person name="Nicholson A.C."/>
            <person name="Gulvik C.A."/>
            <person name="Whitney A.M."/>
            <person name="Humrighouse B.W."/>
            <person name="Bell M."/>
            <person name="Holmes B."/>
            <person name="Steigerwalt A.G."/>
            <person name="Villarma A."/>
            <person name="Sheth M."/>
            <person name="Batra D."/>
            <person name="Pryor J."/>
            <person name="Bernardet J.-F."/>
            <person name="Hugo C."/>
            <person name="Kampfer P."/>
            <person name="Newman J."/>
            <person name="McQuiston J.R."/>
        </authorList>
    </citation>
    <scope>NUCLEOTIDE SEQUENCE [LARGE SCALE GENOMIC DNA]</scope>
    <source>
        <strain evidence="4">G0188</strain>
    </source>
</reference>
<dbReference type="KEGG" id="ccau:EG346_19735"/>
<dbReference type="Proteomes" id="UP000255224">
    <property type="component" value="Unassembled WGS sequence"/>
</dbReference>
<dbReference type="OrthoDB" id="1488700at2"/>
<dbReference type="EMBL" id="CP033920">
    <property type="protein sequence ID" value="AZA50267.1"/>
    <property type="molecule type" value="Genomic_DNA"/>
</dbReference>
<name>A0A376DYH2_CHRCU</name>
<protein>
    <submittedName>
        <fullName evidence="2">Uncharacterized protein</fullName>
    </submittedName>
</protein>
<evidence type="ECO:0000313" key="2">
    <source>
        <dbReference type="EMBL" id="STC98163.1"/>
    </source>
</evidence>
<sequence>MNKLTFIFAIFLLIVLNGKCFSQIGINTGSPRSTLDVKSSNPSNPKNNEGVIIPRVTSLNTSGIKEKGILVFLDAENLATQAIEKGFYFWDGVKWVALFAMNQEISNRTIVFANLKNNFDEGAYTLSTSESDTRNLGFLAGSVKPSSAASVYTVNSNGELIIGKKGYYDISGIITMRAAGTDVFRRDTYEFSLFKNGGATNIKTVNGFPALTLGAGTQSSDTTVGSIMAGVLYLNQNDRLKIQIFRSNEGVTGGSGTTQTTSPIQESSTVTLRYMGDF</sequence>
<reference evidence="1" key="2">
    <citation type="submission" date="2018-11" db="EMBL/GenBank/DDBJ databases">
        <title>Proposal to divide the Flavobacteriaceae and reorganize its genera based on Amino Acid Identity values calculated from whole genome sequences.</title>
        <authorList>
            <person name="Nicholson A.C."/>
            <person name="Gulvik C.A."/>
            <person name="Whitney A.M."/>
            <person name="Humrighouse B.W."/>
            <person name="Bell M."/>
            <person name="Holmes B."/>
            <person name="Steigerwalt A."/>
            <person name="Villarma A."/>
            <person name="Sheth M."/>
            <person name="Batra D."/>
            <person name="Pryor J."/>
            <person name="Bernardet J.-F."/>
            <person name="Hugo C."/>
            <person name="Kampfer P."/>
            <person name="Newman J."/>
            <person name="Mcquiston J.R."/>
        </authorList>
    </citation>
    <scope>NUCLEOTIDE SEQUENCE [LARGE SCALE GENOMIC DNA]</scope>
    <source>
        <strain evidence="1">G0188</strain>
    </source>
</reference>
<evidence type="ECO:0000313" key="1">
    <source>
        <dbReference type="EMBL" id="AZA50267.1"/>
    </source>
</evidence>
<dbReference type="AlphaFoldDB" id="A0A376DYH2"/>
<keyword evidence="4" id="KW-1185">Reference proteome</keyword>
<accession>A0A3G6NJH9</accession>
<reference evidence="2 3" key="1">
    <citation type="submission" date="2018-06" db="EMBL/GenBank/DDBJ databases">
        <authorList>
            <consortium name="Pathogen Informatics"/>
            <person name="Doyle S."/>
        </authorList>
    </citation>
    <scope>NUCLEOTIDE SEQUENCE [LARGE SCALE GENOMIC DNA]</scope>
    <source>
        <strain evidence="2 3">NCTC13533</strain>
    </source>
</reference>
<dbReference type="Proteomes" id="UP000273270">
    <property type="component" value="Chromosome"/>
</dbReference>
<gene>
    <name evidence="1" type="ORF">EG346_19735</name>
    <name evidence="2" type="ORF">NCTC13533_02573</name>
</gene>
<evidence type="ECO:0000313" key="4">
    <source>
        <dbReference type="Proteomes" id="UP000273270"/>
    </source>
</evidence>
<evidence type="ECO:0000313" key="3">
    <source>
        <dbReference type="Proteomes" id="UP000255224"/>
    </source>
</evidence>